<proteinExistence type="inferred from homology"/>
<keyword evidence="3" id="KW-0328">Glycosyltransferase</keyword>
<keyword evidence="4 6" id="KW-0808">Transferase</keyword>
<organism evidence="6 7">
    <name type="scientific">Knoellia koreensis</name>
    <dbReference type="NCBI Taxonomy" id="2730921"/>
    <lineage>
        <taxon>Bacteria</taxon>
        <taxon>Bacillati</taxon>
        <taxon>Actinomycetota</taxon>
        <taxon>Actinomycetes</taxon>
        <taxon>Micrococcales</taxon>
        <taxon>Intrasporangiaceae</taxon>
        <taxon>Knoellia</taxon>
    </lineage>
</organism>
<evidence type="ECO:0000256" key="2">
    <source>
        <dbReference type="ARBA" id="ARBA00006739"/>
    </source>
</evidence>
<gene>
    <name evidence="6" type="ORF">HJG52_00945</name>
</gene>
<evidence type="ECO:0000313" key="7">
    <source>
        <dbReference type="Proteomes" id="UP000588586"/>
    </source>
</evidence>
<dbReference type="InterPro" id="IPR029044">
    <property type="entry name" value="Nucleotide-diphossugar_trans"/>
</dbReference>
<comment type="similarity">
    <text evidence="2">Belongs to the glycosyltransferase 2 family.</text>
</comment>
<dbReference type="Proteomes" id="UP000588586">
    <property type="component" value="Unassembled WGS sequence"/>
</dbReference>
<name>A0A849HD27_9MICO</name>
<accession>A0A849HD27</accession>
<sequence length="324" mass="35743">MPTVGAVLVDGRVVCVVVTHRRVELLRRCLESVAAQHRPPDHVVVVDNADDAETRRVVEGSPLPHTYLPSRTNLGGAGGYAYGILTARALGADAVWLADDDGRPGDPWTLGRLLTCAESHQLDAVSPAVVDETDPGRLAFPLRQGLRWARRVDDLGRSAVVMGAANLFNGALFSAAALDAVGVPDPRLFIRGDEVELHRRMRRSGIRFATCVAATYEHPQGRDDWRPLWGGRAHVLVPQDPAKRELTYRNLGYLTAQPGLRWRAAPDAVRYVWFHLVTQGDPGALAAWWRSWSAGRHERFRPPRRTLPLGDKRTQLDHTGVAGR</sequence>
<dbReference type="AlphaFoldDB" id="A0A849HD27"/>
<dbReference type="PANTHER" id="PTHR43179:SF12">
    <property type="entry name" value="GALACTOFURANOSYLTRANSFERASE GLFT2"/>
    <property type="match status" value="1"/>
</dbReference>
<evidence type="ECO:0000256" key="4">
    <source>
        <dbReference type="ARBA" id="ARBA00022679"/>
    </source>
</evidence>
<evidence type="ECO:0000256" key="5">
    <source>
        <dbReference type="SAM" id="MobiDB-lite"/>
    </source>
</evidence>
<evidence type="ECO:0000313" key="6">
    <source>
        <dbReference type="EMBL" id="NNM44574.1"/>
    </source>
</evidence>
<dbReference type="Gene3D" id="3.90.550.10">
    <property type="entry name" value="Spore Coat Polysaccharide Biosynthesis Protein SpsA, Chain A"/>
    <property type="match status" value="1"/>
</dbReference>
<evidence type="ECO:0000256" key="1">
    <source>
        <dbReference type="ARBA" id="ARBA00004776"/>
    </source>
</evidence>
<keyword evidence="7" id="KW-1185">Reference proteome</keyword>
<reference evidence="6 7" key="1">
    <citation type="submission" date="2020-04" db="EMBL/GenBank/DDBJ databases">
        <title>Knoellia sp. isolate from air conditioner.</title>
        <authorList>
            <person name="Chea S."/>
            <person name="Kim D.-U."/>
        </authorList>
    </citation>
    <scope>NUCLEOTIDE SEQUENCE [LARGE SCALE GENOMIC DNA]</scope>
    <source>
        <strain evidence="6 7">DB2414S</strain>
    </source>
</reference>
<feature type="region of interest" description="Disordered" evidence="5">
    <location>
        <begin position="303"/>
        <end position="324"/>
    </location>
</feature>
<evidence type="ECO:0000256" key="3">
    <source>
        <dbReference type="ARBA" id="ARBA00022676"/>
    </source>
</evidence>
<dbReference type="Pfam" id="PF13641">
    <property type="entry name" value="Glyco_tranf_2_3"/>
    <property type="match status" value="1"/>
</dbReference>
<comment type="caution">
    <text evidence="6">The sequence shown here is derived from an EMBL/GenBank/DDBJ whole genome shotgun (WGS) entry which is preliminary data.</text>
</comment>
<protein>
    <submittedName>
        <fullName evidence="6">Glycosyltransferase family 2 protein</fullName>
    </submittedName>
</protein>
<dbReference type="PANTHER" id="PTHR43179">
    <property type="entry name" value="RHAMNOSYLTRANSFERASE WBBL"/>
    <property type="match status" value="1"/>
</dbReference>
<dbReference type="SUPFAM" id="SSF53448">
    <property type="entry name" value="Nucleotide-diphospho-sugar transferases"/>
    <property type="match status" value="1"/>
</dbReference>
<dbReference type="GO" id="GO:0016757">
    <property type="term" value="F:glycosyltransferase activity"/>
    <property type="evidence" value="ECO:0007669"/>
    <property type="project" value="UniProtKB-KW"/>
</dbReference>
<comment type="pathway">
    <text evidence="1">Cell wall biogenesis; cell wall polysaccharide biosynthesis.</text>
</comment>
<dbReference type="EMBL" id="JABEPQ010000001">
    <property type="protein sequence ID" value="NNM44574.1"/>
    <property type="molecule type" value="Genomic_DNA"/>
</dbReference>